<gene>
    <name evidence="1" type="ORF">HOLleu_45122</name>
</gene>
<evidence type="ECO:0000313" key="2">
    <source>
        <dbReference type="Proteomes" id="UP001152320"/>
    </source>
</evidence>
<name>A0A9Q0YCK7_HOLLE</name>
<accession>A0A9Q0YCK7</accession>
<keyword evidence="2" id="KW-1185">Reference proteome</keyword>
<evidence type="ECO:0000313" key="1">
    <source>
        <dbReference type="EMBL" id="KAJ8017457.1"/>
    </source>
</evidence>
<organism evidence="1 2">
    <name type="scientific">Holothuria leucospilota</name>
    <name type="common">Black long sea cucumber</name>
    <name type="synonym">Mertensiothuria leucospilota</name>
    <dbReference type="NCBI Taxonomy" id="206669"/>
    <lineage>
        <taxon>Eukaryota</taxon>
        <taxon>Metazoa</taxon>
        <taxon>Echinodermata</taxon>
        <taxon>Eleutherozoa</taxon>
        <taxon>Echinozoa</taxon>
        <taxon>Holothuroidea</taxon>
        <taxon>Aspidochirotacea</taxon>
        <taxon>Aspidochirotida</taxon>
        <taxon>Holothuriidae</taxon>
        <taxon>Holothuria</taxon>
    </lineage>
</organism>
<reference evidence="1" key="1">
    <citation type="submission" date="2021-10" db="EMBL/GenBank/DDBJ databases">
        <title>Tropical sea cucumber genome reveals ecological adaptation and Cuvierian tubules defense mechanism.</title>
        <authorList>
            <person name="Chen T."/>
        </authorList>
    </citation>
    <scope>NUCLEOTIDE SEQUENCE</scope>
    <source>
        <strain evidence="1">Nanhai2018</strain>
        <tissue evidence="1">Muscle</tissue>
    </source>
</reference>
<sequence>MDKWFDCRNVSSEFGWQKKEKDNLRPYRSTDDERFDSSSRANMKLYINQIVDLHLHLPSTRQEYTDYQPSLVEVQCNVTQCSKLQTSKPHRGVFAKQRDTGGSDDNPSLEQFGHAVMRNIVAGSSVAASSKANVTLRETIPDSVREKPLPKRKRLAKKF</sequence>
<dbReference type="AlphaFoldDB" id="A0A9Q0YCK7"/>
<dbReference type="EMBL" id="JAIZAY010001889">
    <property type="protein sequence ID" value="KAJ8017457.1"/>
    <property type="molecule type" value="Genomic_DNA"/>
</dbReference>
<comment type="caution">
    <text evidence="1">The sequence shown here is derived from an EMBL/GenBank/DDBJ whole genome shotgun (WGS) entry which is preliminary data.</text>
</comment>
<protein>
    <submittedName>
        <fullName evidence="1">Uncharacterized protein</fullName>
    </submittedName>
</protein>
<dbReference type="Proteomes" id="UP001152320">
    <property type="component" value="Unassembled WGS sequence"/>
</dbReference>
<proteinExistence type="predicted"/>